<dbReference type="GO" id="GO:0008270">
    <property type="term" value="F:zinc ion binding"/>
    <property type="evidence" value="ECO:0007669"/>
    <property type="project" value="UniProtKB-KW"/>
</dbReference>
<dbReference type="InterPro" id="IPR018957">
    <property type="entry name" value="Znf_C3HC4_RING-type"/>
</dbReference>
<dbReference type="Gene3D" id="3.30.40.10">
    <property type="entry name" value="Zinc/RING finger domain, C3HC4 (zinc finger)"/>
    <property type="match status" value="1"/>
</dbReference>
<dbReference type="SMART" id="SM00336">
    <property type="entry name" value="BBOX"/>
    <property type="match status" value="2"/>
</dbReference>
<dbReference type="Pfam" id="PF00643">
    <property type="entry name" value="zf-B_box"/>
    <property type="match status" value="1"/>
</dbReference>
<dbReference type="InterPro" id="IPR003649">
    <property type="entry name" value="Bbox_C"/>
</dbReference>
<feature type="region of interest" description="Disordered" evidence="5">
    <location>
        <begin position="359"/>
        <end position="384"/>
    </location>
</feature>
<evidence type="ECO:0000256" key="1">
    <source>
        <dbReference type="ARBA" id="ARBA00022723"/>
    </source>
</evidence>
<dbReference type="AlphaFoldDB" id="A0A7S3UYW7"/>
<dbReference type="PANTHER" id="PTHR25462">
    <property type="entry name" value="BONUS, ISOFORM C-RELATED"/>
    <property type="match status" value="1"/>
</dbReference>
<dbReference type="SMART" id="SM00502">
    <property type="entry name" value="BBC"/>
    <property type="match status" value="1"/>
</dbReference>
<dbReference type="InterPro" id="IPR047153">
    <property type="entry name" value="TRIM45/56/19-like"/>
</dbReference>
<dbReference type="Pfam" id="PF00097">
    <property type="entry name" value="zf-C3HC4"/>
    <property type="match status" value="1"/>
</dbReference>
<dbReference type="PANTHER" id="PTHR25462:SF296">
    <property type="entry name" value="MEIOTIC P26, ISOFORM F"/>
    <property type="match status" value="1"/>
</dbReference>
<dbReference type="SUPFAM" id="SSF57850">
    <property type="entry name" value="RING/U-box"/>
    <property type="match status" value="1"/>
</dbReference>
<dbReference type="PROSITE" id="PS00518">
    <property type="entry name" value="ZF_RING_1"/>
    <property type="match status" value="1"/>
</dbReference>
<evidence type="ECO:0000259" key="6">
    <source>
        <dbReference type="PROSITE" id="PS50119"/>
    </source>
</evidence>
<proteinExistence type="predicted"/>
<accession>A0A7S3UYW7</accession>
<dbReference type="SUPFAM" id="SSF57845">
    <property type="entry name" value="B-box zinc-binding domain"/>
    <property type="match status" value="1"/>
</dbReference>
<evidence type="ECO:0000256" key="4">
    <source>
        <dbReference type="PROSITE-ProRule" id="PRU00024"/>
    </source>
</evidence>
<name>A0A7S3UYW7_HETAK</name>
<evidence type="ECO:0000256" key="5">
    <source>
        <dbReference type="SAM" id="MobiDB-lite"/>
    </source>
</evidence>
<dbReference type="EMBL" id="HBIU01011967">
    <property type="protein sequence ID" value="CAE0626663.1"/>
    <property type="molecule type" value="Transcribed_RNA"/>
</dbReference>
<evidence type="ECO:0000313" key="7">
    <source>
        <dbReference type="EMBL" id="CAE0626663.1"/>
    </source>
</evidence>
<dbReference type="Gene3D" id="3.30.160.60">
    <property type="entry name" value="Classic Zinc Finger"/>
    <property type="match status" value="1"/>
</dbReference>
<reference evidence="7" key="1">
    <citation type="submission" date="2021-01" db="EMBL/GenBank/DDBJ databases">
        <authorList>
            <person name="Corre E."/>
            <person name="Pelletier E."/>
            <person name="Niang G."/>
            <person name="Scheremetjew M."/>
            <person name="Finn R."/>
            <person name="Kale V."/>
            <person name="Holt S."/>
            <person name="Cochrane G."/>
            <person name="Meng A."/>
            <person name="Brown T."/>
            <person name="Cohen L."/>
        </authorList>
    </citation>
    <scope>NUCLEOTIDE SEQUENCE</scope>
    <source>
        <strain evidence="7">CCMP3107</strain>
    </source>
</reference>
<keyword evidence="1" id="KW-0479">Metal-binding</keyword>
<organism evidence="7">
    <name type="scientific">Heterosigma akashiwo</name>
    <name type="common">Chromophytic alga</name>
    <name type="synonym">Heterosigma carterae</name>
    <dbReference type="NCBI Taxonomy" id="2829"/>
    <lineage>
        <taxon>Eukaryota</taxon>
        <taxon>Sar</taxon>
        <taxon>Stramenopiles</taxon>
        <taxon>Ochrophyta</taxon>
        <taxon>Raphidophyceae</taxon>
        <taxon>Chattonellales</taxon>
        <taxon>Chattonellaceae</taxon>
        <taxon>Heterosigma</taxon>
    </lineage>
</organism>
<keyword evidence="2 4" id="KW-0863">Zinc-finger</keyword>
<feature type="domain" description="B box-type" evidence="6">
    <location>
        <begin position="140"/>
        <end position="182"/>
    </location>
</feature>
<keyword evidence="3" id="KW-0862">Zinc</keyword>
<dbReference type="InterPro" id="IPR013083">
    <property type="entry name" value="Znf_RING/FYVE/PHD"/>
</dbReference>
<dbReference type="InterPro" id="IPR017907">
    <property type="entry name" value="Znf_RING_CS"/>
</dbReference>
<gene>
    <name evidence="7" type="ORF">HAKA00212_LOCUS5338</name>
</gene>
<dbReference type="PROSITE" id="PS50119">
    <property type="entry name" value="ZF_BBOX"/>
    <property type="match status" value="1"/>
</dbReference>
<dbReference type="InterPro" id="IPR000315">
    <property type="entry name" value="Znf_B-box"/>
</dbReference>
<evidence type="ECO:0000256" key="3">
    <source>
        <dbReference type="ARBA" id="ARBA00022833"/>
    </source>
</evidence>
<evidence type="ECO:0000256" key="2">
    <source>
        <dbReference type="ARBA" id="ARBA00022771"/>
    </source>
</evidence>
<protein>
    <recommendedName>
        <fullName evidence="6">B box-type domain-containing protein</fullName>
    </recommendedName>
</protein>
<sequence>MEYSHVPKVLDCLHSFCQTCLEDLVVKSERKDCITCPDKDCLLETPIGPELRITGLPNDYTVIHSLRLAKQLAKDRWCDECAEEAAAAAHCASCGLGLCAFHRENHARSRATAAHQVLSLEDFGRSRHLRRAVAPVGRHCHLHPGEAAKLFCWDCAAPVCHDCSMGAHQDHAYDLVEQAAPPCLRELAGGLRAASDRISQLDYAVKSINIRQQAIGEKVEALSTDIAVYFDELRQSIDRREESLLQKLKEIKVQKVTTLEEQRQTIREHTEELKRAHQFVDSVCYPQKHSNTEILDLYFTMKQRLQDLLEQCKDVQLNPLEEVDIVFDGDERLGKALQSKFEILGAVRAGQVFEEEAKVTNGAAPRPPPAAVTEPTPDAGAGGEAIAAEDPLSLSSGPSPRISFTVKTRTKDRVPGLIRARQHKEAHIVVECWQGSAVENIYQDASQVSLTNVCVGKVIVVVALDVSKQLGEVLKFDQSFDSVQDPDNTQVPMLQITKLIRSER</sequence>